<comment type="catalytic activity">
    <reaction evidence="6">
        <text>cytidine(1402) in 16S rRNA + S-adenosyl-L-methionine = 2'-O-methylcytidine(1402) in 16S rRNA + S-adenosyl-L-homocysteine + H(+)</text>
        <dbReference type="Rhea" id="RHEA:42924"/>
        <dbReference type="Rhea" id="RHEA-COMP:10285"/>
        <dbReference type="Rhea" id="RHEA-COMP:10286"/>
        <dbReference type="ChEBI" id="CHEBI:15378"/>
        <dbReference type="ChEBI" id="CHEBI:57856"/>
        <dbReference type="ChEBI" id="CHEBI:59789"/>
        <dbReference type="ChEBI" id="CHEBI:74495"/>
        <dbReference type="ChEBI" id="CHEBI:82748"/>
        <dbReference type="EC" id="2.1.1.198"/>
    </reaction>
</comment>
<dbReference type="FunFam" id="3.30.950.10:FF:000002">
    <property type="entry name" value="Ribosomal RNA small subunit methyltransferase I"/>
    <property type="match status" value="1"/>
</dbReference>
<sequence length="226" mass="25000">MNKGKLYIVATPIGNLGDMTYRAVEVLAAVDTILSEDTRETDKVLRHFNLEKKQISYRDQNHVRIMPAILELLDAGKDLALVSDSGTPLISDPGFNLVRELASKEYEIVSVPGASSVVAALSVSGLPTDRFTFLGFLPKSGAAQKNLLNTYGKLESTLIIFESPFRIIKLLEEVETTLGNRKVCVLNDLTKMHEKLIRGTVSEILSKKHEIKPKGEYILLIAKEGF</sequence>
<dbReference type="PIRSF" id="PIRSF005917">
    <property type="entry name" value="MTase_YraL"/>
    <property type="match status" value="1"/>
</dbReference>
<evidence type="ECO:0000256" key="3">
    <source>
        <dbReference type="ARBA" id="ARBA00022603"/>
    </source>
</evidence>
<evidence type="ECO:0000313" key="8">
    <source>
        <dbReference type="EMBL" id="OGC77122.1"/>
    </source>
</evidence>
<keyword evidence="4 6" id="KW-0808">Transferase</keyword>
<dbReference type="Pfam" id="PF00590">
    <property type="entry name" value="TP_methylase"/>
    <property type="match status" value="1"/>
</dbReference>
<accession>A0A1F4X631</accession>
<dbReference type="PROSITE" id="PS01296">
    <property type="entry name" value="RSMI"/>
    <property type="match status" value="1"/>
</dbReference>
<dbReference type="InterPro" id="IPR014777">
    <property type="entry name" value="4pyrrole_Mease_sub1"/>
</dbReference>
<dbReference type="EMBL" id="MEWG01000026">
    <property type="protein sequence ID" value="OGC77122.1"/>
    <property type="molecule type" value="Genomic_DNA"/>
</dbReference>
<feature type="domain" description="Tetrapyrrole methylase" evidence="7">
    <location>
        <begin position="5"/>
        <end position="204"/>
    </location>
</feature>
<dbReference type="SUPFAM" id="SSF53790">
    <property type="entry name" value="Tetrapyrrole methylase"/>
    <property type="match status" value="1"/>
</dbReference>
<dbReference type="GO" id="GO:0070677">
    <property type="term" value="F:rRNA (cytosine-2'-O-)-methyltransferase activity"/>
    <property type="evidence" value="ECO:0007669"/>
    <property type="project" value="UniProtKB-UniRule"/>
</dbReference>
<comment type="subcellular location">
    <subcellularLocation>
        <location evidence="6">Cytoplasm</location>
    </subcellularLocation>
</comment>
<evidence type="ECO:0000256" key="5">
    <source>
        <dbReference type="ARBA" id="ARBA00022691"/>
    </source>
</evidence>
<gene>
    <name evidence="6" type="primary">rsmI</name>
    <name evidence="8" type="ORF">A2619_00380</name>
</gene>
<dbReference type="InterPro" id="IPR035996">
    <property type="entry name" value="4pyrrol_Methylase_sf"/>
</dbReference>
<evidence type="ECO:0000259" key="7">
    <source>
        <dbReference type="Pfam" id="PF00590"/>
    </source>
</evidence>
<evidence type="ECO:0000313" key="9">
    <source>
        <dbReference type="Proteomes" id="UP000176815"/>
    </source>
</evidence>
<dbReference type="PANTHER" id="PTHR46111">
    <property type="entry name" value="RIBOSOMAL RNA SMALL SUBUNIT METHYLTRANSFERASE I"/>
    <property type="match status" value="1"/>
</dbReference>
<name>A0A1F4X631_UNCKA</name>
<evidence type="ECO:0000256" key="4">
    <source>
        <dbReference type="ARBA" id="ARBA00022679"/>
    </source>
</evidence>
<evidence type="ECO:0000256" key="2">
    <source>
        <dbReference type="ARBA" id="ARBA00022552"/>
    </source>
</evidence>
<dbReference type="HAMAP" id="MF_01877">
    <property type="entry name" value="16SrRNA_methyltr_I"/>
    <property type="match status" value="1"/>
</dbReference>
<dbReference type="CDD" id="cd11648">
    <property type="entry name" value="RsmI"/>
    <property type="match status" value="1"/>
</dbReference>
<dbReference type="EC" id="2.1.1.198" evidence="6"/>
<dbReference type="InterPro" id="IPR008189">
    <property type="entry name" value="rRNA_ssu_MeTfrase_I"/>
</dbReference>
<dbReference type="Proteomes" id="UP000176815">
    <property type="component" value="Unassembled WGS sequence"/>
</dbReference>
<evidence type="ECO:0000256" key="6">
    <source>
        <dbReference type="HAMAP-Rule" id="MF_01877"/>
    </source>
</evidence>
<keyword evidence="3 6" id="KW-0489">Methyltransferase</keyword>
<dbReference type="InterPro" id="IPR018063">
    <property type="entry name" value="SAM_MeTrfase_RsmI_CS"/>
</dbReference>
<comment type="caution">
    <text evidence="8">The sequence shown here is derived from an EMBL/GenBank/DDBJ whole genome shotgun (WGS) entry which is preliminary data.</text>
</comment>
<dbReference type="NCBIfam" id="TIGR00096">
    <property type="entry name" value="16S rRNA (cytidine(1402)-2'-O)-methyltransferase"/>
    <property type="match status" value="1"/>
</dbReference>
<dbReference type="Gene3D" id="3.40.1010.10">
    <property type="entry name" value="Cobalt-precorrin-4 Transmethylase, Domain 1"/>
    <property type="match status" value="1"/>
</dbReference>
<dbReference type="AlphaFoldDB" id="A0A1F4X631"/>
<evidence type="ECO:0000256" key="1">
    <source>
        <dbReference type="ARBA" id="ARBA00022490"/>
    </source>
</evidence>
<protein>
    <recommendedName>
        <fullName evidence="6">Ribosomal RNA small subunit methyltransferase I</fullName>
        <ecNumber evidence="6">2.1.1.198</ecNumber>
    </recommendedName>
    <alternativeName>
        <fullName evidence="6">16S rRNA 2'-O-ribose C1402 methyltransferase</fullName>
    </alternativeName>
    <alternativeName>
        <fullName evidence="6">rRNA (cytidine-2'-O-)-methyltransferase RsmI</fullName>
    </alternativeName>
</protein>
<comment type="function">
    <text evidence="6">Catalyzes the 2'-O-methylation of the ribose of cytidine 1402 (C1402) in 16S rRNA.</text>
</comment>
<dbReference type="InterPro" id="IPR000878">
    <property type="entry name" value="4pyrrol_Mease"/>
</dbReference>
<comment type="similarity">
    <text evidence="6">Belongs to the methyltransferase superfamily. RsmI family.</text>
</comment>
<keyword evidence="2 6" id="KW-0698">rRNA processing</keyword>
<organism evidence="8 9">
    <name type="scientific">candidate division WWE3 bacterium RIFOXYD1_FULL_39_9</name>
    <dbReference type="NCBI Taxonomy" id="1802649"/>
    <lineage>
        <taxon>Bacteria</taxon>
        <taxon>Katanobacteria</taxon>
    </lineage>
</organism>
<dbReference type="PANTHER" id="PTHR46111:SF1">
    <property type="entry name" value="RIBOSOMAL RNA SMALL SUBUNIT METHYLTRANSFERASE I"/>
    <property type="match status" value="1"/>
</dbReference>
<proteinExistence type="inferred from homology"/>
<dbReference type="GO" id="GO:0005737">
    <property type="term" value="C:cytoplasm"/>
    <property type="evidence" value="ECO:0007669"/>
    <property type="project" value="UniProtKB-SubCell"/>
</dbReference>
<reference evidence="8 9" key="1">
    <citation type="journal article" date="2016" name="Nat. Commun.">
        <title>Thousands of microbial genomes shed light on interconnected biogeochemical processes in an aquifer system.</title>
        <authorList>
            <person name="Anantharaman K."/>
            <person name="Brown C.T."/>
            <person name="Hug L.A."/>
            <person name="Sharon I."/>
            <person name="Castelle C.J."/>
            <person name="Probst A.J."/>
            <person name="Thomas B.C."/>
            <person name="Singh A."/>
            <person name="Wilkins M.J."/>
            <person name="Karaoz U."/>
            <person name="Brodie E.L."/>
            <person name="Williams K.H."/>
            <person name="Hubbard S.S."/>
            <person name="Banfield J.F."/>
        </authorList>
    </citation>
    <scope>NUCLEOTIDE SEQUENCE [LARGE SCALE GENOMIC DNA]</scope>
</reference>
<keyword evidence="1 6" id="KW-0963">Cytoplasm</keyword>
<dbReference type="InterPro" id="IPR014776">
    <property type="entry name" value="4pyrrole_Mease_sub2"/>
</dbReference>
<keyword evidence="5 6" id="KW-0949">S-adenosyl-L-methionine</keyword>
<dbReference type="Gene3D" id="3.30.950.10">
    <property type="entry name" value="Methyltransferase, Cobalt-precorrin-4 Transmethylase, Domain 2"/>
    <property type="match status" value="1"/>
</dbReference>